<organism evidence="3 4">
    <name type="scientific">Streptomyces macrosporus</name>
    <dbReference type="NCBI Taxonomy" id="44032"/>
    <lineage>
        <taxon>Bacteria</taxon>
        <taxon>Bacillati</taxon>
        <taxon>Actinomycetota</taxon>
        <taxon>Actinomycetes</taxon>
        <taxon>Kitasatosporales</taxon>
        <taxon>Streptomycetaceae</taxon>
        <taxon>Streptomyces</taxon>
    </lineage>
</organism>
<comment type="caution">
    <text evidence="3">The sequence shown here is derived from an EMBL/GenBank/DDBJ whole genome shotgun (WGS) entry which is preliminary data.</text>
</comment>
<evidence type="ECO:0000313" key="3">
    <source>
        <dbReference type="EMBL" id="GAA2460492.1"/>
    </source>
</evidence>
<dbReference type="Proteomes" id="UP001501638">
    <property type="component" value="Unassembled WGS sequence"/>
</dbReference>
<feature type="domain" description="ATP-grasp" evidence="2">
    <location>
        <begin position="155"/>
        <end position="373"/>
    </location>
</feature>
<dbReference type="InterPro" id="IPR040754">
    <property type="entry name" value="PreAtp-grasp"/>
</dbReference>
<reference evidence="4" key="1">
    <citation type="journal article" date="2019" name="Int. J. Syst. Evol. Microbiol.">
        <title>The Global Catalogue of Microorganisms (GCM) 10K type strain sequencing project: providing services to taxonomists for standard genome sequencing and annotation.</title>
        <authorList>
            <consortium name="The Broad Institute Genomics Platform"/>
            <consortium name="The Broad Institute Genome Sequencing Center for Infectious Disease"/>
            <person name="Wu L."/>
            <person name="Ma J."/>
        </authorList>
    </citation>
    <scope>NUCLEOTIDE SEQUENCE [LARGE SCALE GENOMIC DNA]</scope>
    <source>
        <strain evidence="4">JCM 6305</strain>
    </source>
</reference>
<dbReference type="Pfam" id="PF18105">
    <property type="entry name" value="PGM1_C"/>
    <property type="match status" value="1"/>
</dbReference>
<evidence type="ECO:0000259" key="2">
    <source>
        <dbReference type="PROSITE" id="PS50975"/>
    </source>
</evidence>
<dbReference type="SUPFAM" id="SSF56059">
    <property type="entry name" value="Glutathione synthetase ATP-binding domain-like"/>
    <property type="match status" value="1"/>
</dbReference>
<accession>A0ABP5XT00</accession>
<dbReference type="Pfam" id="PF18604">
    <property type="entry name" value="PreAtp-grasp"/>
    <property type="match status" value="1"/>
</dbReference>
<sequence>MSRLFISNQRTDEMVGDLGVLDPEYCRYVGNQGQRMAWCMRDGDLLVLPMAPHAAFLGYVSETLGITPGSVDVLVPPEGGAPEGILSSDRLLDPSFLAVLRDAVAAHGIDEVVPFHFDSTISRLTEELGLADVTPGFGLLDQGGGRLLNSKATFRALAAGAGVPVPDGFVCDSRKEVERYLWERFLSHGHPAILKQDYHVAGFGNEVISPFEGVDPVGALRSVVTRSRDELAKYLADRWHWLTDGGRNRIVAERYFENSTPLCAEFRLTDDSVVFLGHGEMRMQPVLNGHIWPAPSADSPIFPDFISDGLGLCGSIHALGYRGIVSVDAVLTTTHGILVNEFNCRVSGSTHAYEFGRGIVGEDWQDRRVIIEMRRCSFPPLDRAIQVLHDHGIAFDHGTRSGVVVAVEDAGPNGGYGEYLVVAESLAQAEELERQVGTCLLLS</sequence>
<proteinExistence type="predicted"/>
<evidence type="ECO:0000256" key="1">
    <source>
        <dbReference type="PROSITE-ProRule" id="PRU00409"/>
    </source>
</evidence>
<gene>
    <name evidence="3" type="ORF">GCM10010405_51060</name>
</gene>
<keyword evidence="1" id="KW-0067">ATP-binding</keyword>
<protein>
    <recommendedName>
        <fullName evidence="2">ATP-grasp domain-containing protein</fullName>
    </recommendedName>
</protein>
<dbReference type="Gene3D" id="3.30.470.20">
    <property type="entry name" value="ATP-grasp fold, B domain"/>
    <property type="match status" value="1"/>
</dbReference>
<name>A0ABP5XT00_9ACTN</name>
<dbReference type="InterPro" id="IPR041356">
    <property type="entry name" value="PGM1_C"/>
</dbReference>
<keyword evidence="4" id="KW-1185">Reference proteome</keyword>
<dbReference type="InterPro" id="IPR011761">
    <property type="entry name" value="ATP-grasp"/>
</dbReference>
<dbReference type="PROSITE" id="PS50975">
    <property type="entry name" value="ATP_GRASP"/>
    <property type="match status" value="1"/>
</dbReference>
<keyword evidence="1" id="KW-0547">Nucleotide-binding</keyword>
<evidence type="ECO:0000313" key="4">
    <source>
        <dbReference type="Proteomes" id="UP001501638"/>
    </source>
</evidence>
<dbReference type="EMBL" id="BAAASZ010000035">
    <property type="protein sequence ID" value="GAA2460492.1"/>
    <property type="molecule type" value="Genomic_DNA"/>
</dbReference>